<evidence type="ECO:0000313" key="3">
    <source>
        <dbReference type="Proteomes" id="UP000265703"/>
    </source>
</evidence>
<evidence type="ECO:0000256" key="1">
    <source>
        <dbReference type="SAM" id="MobiDB-lite"/>
    </source>
</evidence>
<name>A0A397SVL3_9GLOM</name>
<accession>A0A397SVL3</accession>
<evidence type="ECO:0000313" key="2">
    <source>
        <dbReference type="EMBL" id="RIA90073.1"/>
    </source>
</evidence>
<organism evidence="2 3">
    <name type="scientific">Glomus cerebriforme</name>
    <dbReference type="NCBI Taxonomy" id="658196"/>
    <lineage>
        <taxon>Eukaryota</taxon>
        <taxon>Fungi</taxon>
        <taxon>Fungi incertae sedis</taxon>
        <taxon>Mucoromycota</taxon>
        <taxon>Glomeromycotina</taxon>
        <taxon>Glomeromycetes</taxon>
        <taxon>Glomerales</taxon>
        <taxon>Glomeraceae</taxon>
        <taxon>Glomus</taxon>
    </lineage>
</organism>
<reference evidence="2 3" key="1">
    <citation type="submission" date="2018-06" db="EMBL/GenBank/DDBJ databases">
        <title>Comparative genomics reveals the genomic features of Rhizophagus irregularis, R. cerebriforme, R. diaphanum and Gigaspora rosea, and their symbiotic lifestyle signature.</title>
        <authorList>
            <person name="Morin E."/>
            <person name="San Clemente H."/>
            <person name="Chen E.C.H."/>
            <person name="De La Providencia I."/>
            <person name="Hainaut M."/>
            <person name="Kuo A."/>
            <person name="Kohler A."/>
            <person name="Murat C."/>
            <person name="Tang N."/>
            <person name="Roy S."/>
            <person name="Loubradou J."/>
            <person name="Henrissat B."/>
            <person name="Grigoriev I.V."/>
            <person name="Corradi N."/>
            <person name="Roux C."/>
            <person name="Martin F.M."/>
        </authorList>
    </citation>
    <scope>NUCLEOTIDE SEQUENCE [LARGE SCALE GENOMIC DNA]</scope>
    <source>
        <strain evidence="2 3">DAOM 227022</strain>
    </source>
</reference>
<dbReference type="Proteomes" id="UP000265703">
    <property type="component" value="Unassembled WGS sequence"/>
</dbReference>
<feature type="region of interest" description="Disordered" evidence="1">
    <location>
        <begin position="26"/>
        <end position="46"/>
    </location>
</feature>
<keyword evidence="3" id="KW-1185">Reference proteome</keyword>
<gene>
    <name evidence="2" type="ORF">C1645_823867</name>
</gene>
<sequence length="71" mass="7684">MSQKHNANKKQGFRRVLKPVFVNTSELPSSPISQLNPSGSSIVGNSVNNPDVTAEFSSNNINKKENLIATT</sequence>
<dbReference type="AlphaFoldDB" id="A0A397SVL3"/>
<proteinExistence type="predicted"/>
<protein>
    <submittedName>
        <fullName evidence="2">Uncharacterized protein</fullName>
    </submittedName>
</protein>
<feature type="compositionally biased region" description="Polar residues" evidence="1">
    <location>
        <begin position="26"/>
        <end position="35"/>
    </location>
</feature>
<dbReference type="EMBL" id="QKYT01000193">
    <property type="protein sequence ID" value="RIA90073.1"/>
    <property type="molecule type" value="Genomic_DNA"/>
</dbReference>
<feature type="compositionally biased region" description="Low complexity" evidence="1">
    <location>
        <begin position="36"/>
        <end position="46"/>
    </location>
</feature>
<comment type="caution">
    <text evidence="2">The sequence shown here is derived from an EMBL/GenBank/DDBJ whole genome shotgun (WGS) entry which is preliminary data.</text>
</comment>